<evidence type="ECO:0000313" key="2">
    <source>
        <dbReference type="EMBL" id="MDR7135021.1"/>
    </source>
</evidence>
<accession>A0ABU1WBQ5</accession>
<dbReference type="EMBL" id="JAVDVY010000002">
    <property type="protein sequence ID" value="MDR7135021.1"/>
    <property type="molecule type" value="Genomic_DNA"/>
</dbReference>
<dbReference type="Proteomes" id="UP001251524">
    <property type="component" value="Unassembled WGS sequence"/>
</dbReference>
<reference evidence="2 3" key="1">
    <citation type="submission" date="2023-07" db="EMBL/GenBank/DDBJ databases">
        <title>Sorghum-associated microbial communities from plants grown in Nebraska, USA.</title>
        <authorList>
            <person name="Schachtman D."/>
        </authorList>
    </citation>
    <scope>NUCLEOTIDE SEQUENCE [LARGE SCALE GENOMIC DNA]</scope>
    <source>
        <strain evidence="2 3">BE198</strain>
    </source>
</reference>
<dbReference type="Pfam" id="PF06628">
    <property type="entry name" value="Catalase-rel"/>
    <property type="match status" value="1"/>
</dbReference>
<gene>
    <name evidence="2" type="ORF">J2X06_002230</name>
</gene>
<comment type="caution">
    <text evidence="2">The sequence shown here is derived from an EMBL/GenBank/DDBJ whole genome shotgun (WGS) entry which is preliminary data.</text>
</comment>
<protein>
    <submittedName>
        <fullName evidence="2">Catalase</fullName>
    </submittedName>
</protein>
<dbReference type="InterPro" id="IPR010582">
    <property type="entry name" value="Catalase_immune_responsive"/>
</dbReference>
<evidence type="ECO:0000313" key="3">
    <source>
        <dbReference type="Proteomes" id="UP001251524"/>
    </source>
</evidence>
<sequence>MTSAQQQVLFDNTARAMGDAPAFIKSRHILNCTKADPAYGAGVARAIMQHDARRIEP</sequence>
<evidence type="ECO:0000259" key="1">
    <source>
        <dbReference type="Pfam" id="PF06628"/>
    </source>
</evidence>
<dbReference type="InterPro" id="IPR020835">
    <property type="entry name" value="Catalase_sf"/>
</dbReference>
<dbReference type="Gene3D" id="1.20.1370.60">
    <property type="match status" value="1"/>
</dbReference>
<feature type="domain" description="Catalase immune-responsive" evidence="1">
    <location>
        <begin position="1"/>
        <end position="47"/>
    </location>
</feature>
<proteinExistence type="predicted"/>
<name>A0ABU1WBQ5_9GAMM</name>
<keyword evidence="3" id="KW-1185">Reference proteome</keyword>
<organism evidence="2 3">
    <name type="scientific">Lysobacter niastensis</name>
    <dbReference type="NCBI Taxonomy" id="380629"/>
    <lineage>
        <taxon>Bacteria</taxon>
        <taxon>Pseudomonadati</taxon>
        <taxon>Pseudomonadota</taxon>
        <taxon>Gammaproteobacteria</taxon>
        <taxon>Lysobacterales</taxon>
        <taxon>Lysobacteraceae</taxon>
        <taxon>Lysobacter</taxon>
    </lineage>
</organism>
<dbReference type="SUPFAM" id="SSF56634">
    <property type="entry name" value="Heme-dependent catalase-like"/>
    <property type="match status" value="1"/>
</dbReference>